<dbReference type="PATRIC" id="fig|1212548.4.peg.309"/>
<evidence type="ECO:0000256" key="4">
    <source>
        <dbReference type="ARBA" id="ARBA00022691"/>
    </source>
</evidence>
<comment type="caution">
    <text evidence="9">The sequence shown here is derived from an EMBL/GenBank/DDBJ whole genome shotgun (WGS) entry which is preliminary data.</text>
</comment>
<dbReference type="EC" id="2.1.1.37" evidence="1"/>
<proteinExistence type="inferred from homology"/>
<organism evidence="9 10">
    <name type="scientific">Stutzerimonas stutzeri NF13</name>
    <dbReference type="NCBI Taxonomy" id="1212548"/>
    <lineage>
        <taxon>Bacteria</taxon>
        <taxon>Pseudomonadati</taxon>
        <taxon>Pseudomonadota</taxon>
        <taxon>Gammaproteobacteria</taxon>
        <taxon>Pseudomonadales</taxon>
        <taxon>Pseudomonadaceae</taxon>
        <taxon>Stutzerimonas</taxon>
    </lineage>
</organism>
<dbReference type="RefSeq" id="WP_003298056.1">
    <property type="nucleotide sequence ID" value="NZ_AOBS01000011.1"/>
</dbReference>
<dbReference type="Pfam" id="PF00145">
    <property type="entry name" value="DNA_methylase"/>
    <property type="match status" value="1"/>
</dbReference>
<evidence type="ECO:0000256" key="7">
    <source>
        <dbReference type="PROSITE-ProRule" id="PRU01016"/>
    </source>
</evidence>
<keyword evidence="3 7" id="KW-0808">Transferase</keyword>
<sequence length="453" mass="50637">MHNPESRPYPPSGQPVTFADLFAGCGGLSLGLSLSGMNGVFAIERDKMAFSTLSANLLEGRKVPVNQFSWPSWLEKKAWSIDEVLEQHSVELANLKGTIHVLAGGPPCQGFSFAGKRNESDPRNQLFEKYVEMVQLIRPSALVIENVPGMKVAHAARGWKQLGLLVKPQSFYNKLVESLDRIGYEVLGKIVDSSRFGVPQKRPRLIVIGLRKDLASHLHGGVARAFELLEEARIQQLKEFDLPEAVHAEDAISDMEVGLHGTRPCNDPESPRKFEEICYDGPRTRYQRLMHQGCEGPLDSLRLARHKPEVKARFQKIIDDPNCAKGVTMNSKTRQAYGIKKHRIHPMQACAPAPTITTLPDDVLHYKEPRILTVRESARLQSFPDWFQFRGKFTTGGSKRTKECPRYTQVGNAVPPFLARAVGMAIKAMLDEAVMRASQQAERELDENRIAIA</sequence>
<protein>
    <recommendedName>
        <fullName evidence="1">DNA (cytosine-5-)-methyltransferase</fullName>
        <ecNumber evidence="1">2.1.1.37</ecNumber>
    </recommendedName>
</protein>
<dbReference type="PANTHER" id="PTHR10629:SF52">
    <property type="entry name" value="DNA (CYTOSINE-5)-METHYLTRANSFERASE 1"/>
    <property type="match status" value="1"/>
</dbReference>
<dbReference type="GO" id="GO:0032259">
    <property type="term" value="P:methylation"/>
    <property type="evidence" value="ECO:0007669"/>
    <property type="project" value="UniProtKB-KW"/>
</dbReference>
<evidence type="ECO:0000313" key="9">
    <source>
        <dbReference type="EMBL" id="EME01854.1"/>
    </source>
</evidence>
<keyword evidence="4 7" id="KW-0949">S-adenosyl-L-methionine</keyword>
<keyword evidence="5" id="KW-0680">Restriction system</keyword>
<dbReference type="PRINTS" id="PR00105">
    <property type="entry name" value="C5METTRFRASE"/>
</dbReference>
<evidence type="ECO:0000256" key="2">
    <source>
        <dbReference type="ARBA" id="ARBA00022603"/>
    </source>
</evidence>
<dbReference type="eggNOG" id="COG0270">
    <property type="taxonomic scope" value="Bacteria"/>
</dbReference>
<reference evidence="9 10" key="1">
    <citation type="journal article" date="2013" name="Genome Announc.">
        <title>Draft Genome of Pseudomonas stutzeri Strain NF13, a Nitrogen Fixer Isolated from the Galapagos Rift Hydrothermal Vent.</title>
        <authorList>
            <person name="Pena A."/>
            <person name="Busquets A."/>
            <person name="Gomila M."/>
            <person name="Mayol J."/>
            <person name="Bosch R."/>
            <person name="Nogales B."/>
            <person name="Garcia-Valdes E."/>
            <person name="Bennasar A."/>
            <person name="Lalucat J."/>
        </authorList>
    </citation>
    <scope>NUCLEOTIDE SEQUENCE [LARGE SCALE GENOMIC DNA]</scope>
    <source>
        <strain evidence="9 10">NF13</strain>
    </source>
</reference>
<name>M2VQI3_STUST</name>
<feature type="active site" evidence="7">
    <location>
        <position position="108"/>
    </location>
</feature>
<evidence type="ECO:0000313" key="10">
    <source>
        <dbReference type="Proteomes" id="UP000011700"/>
    </source>
</evidence>
<keyword evidence="2 7" id="KW-0489">Methyltransferase</keyword>
<dbReference type="PROSITE" id="PS00095">
    <property type="entry name" value="C5_MTASE_2"/>
    <property type="match status" value="1"/>
</dbReference>
<dbReference type="AlphaFoldDB" id="M2VQI3"/>
<evidence type="ECO:0000256" key="1">
    <source>
        <dbReference type="ARBA" id="ARBA00011975"/>
    </source>
</evidence>
<accession>M2VQI3</accession>
<comment type="similarity">
    <text evidence="7 8">Belongs to the class I-like SAM-binding methyltransferase superfamily. C5-methyltransferase family.</text>
</comment>
<dbReference type="InterPro" id="IPR050390">
    <property type="entry name" value="C5-Methyltransferase"/>
</dbReference>
<dbReference type="REBASE" id="62906">
    <property type="entry name" value="M.PstNF13ORF1599P"/>
</dbReference>
<dbReference type="InterPro" id="IPR001525">
    <property type="entry name" value="C5_MeTfrase"/>
</dbReference>
<dbReference type="NCBIfam" id="TIGR00675">
    <property type="entry name" value="dcm"/>
    <property type="match status" value="1"/>
</dbReference>
<dbReference type="Proteomes" id="UP000011700">
    <property type="component" value="Unassembled WGS sequence"/>
</dbReference>
<comment type="catalytic activity">
    <reaction evidence="6">
        <text>a 2'-deoxycytidine in DNA + S-adenosyl-L-methionine = a 5-methyl-2'-deoxycytidine in DNA + S-adenosyl-L-homocysteine + H(+)</text>
        <dbReference type="Rhea" id="RHEA:13681"/>
        <dbReference type="Rhea" id="RHEA-COMP:11369"/>
        <dbReference type="Rhea" id="RHEA-COMP:11370"/>
        <dbReference type="ChEBI" id="CHEBI:15378"/>
        <dbReference type="ChEBI" id="CHEBI:57856"/>
        <dbReference type="ChEBI" id="CHEBI:59789"/>
        <dbReference type="ChEBI" id="CHEBI:85452"/>
        <dbReference type="ChEBI" id="CHEBI:85454"/>
        <dbReference type="EC" id="2.1.1.37"/>
    </reaction>
</comment>
<dbReference type="InterPro" id="IPR029063">
    <property type="entry name" value="SAM-dependent_MTases_sf"/>
</dbReference>
<dbReference type="PANTHER" id="PTHR10629">
    <property type="entry name" value="CYTOSINE-SPECIFIC METHYLTRANSFERASE"/>
    <property type="match status" value="1"/>
</dbReference>
<evidence type="ECO:0000256" key="6">
    <source>
        <dbReference type="ARBA" id="ARBA00047422"/>
    </source>
</evidence>
<dbReference type="OrthoDB" id="9813719at2"/>
<gene>
    <name evidence="9" type="ORF">B381_01599</name>
</gene>
<evidence type="ECO:0000256" key="5">
    <source>
        <dbReference type="ARBA" id="ARBA00022747"/>
    </source>
</evidence>
<dbReference type="EMBL" id="AOBS01000011">
    <property type="protein sequence ID" value="EME01854.1"/>
    <property type="molecule type" value="Genomic_DNA"/>
</dbReference>
<dbReference type="Gene3D" id="3.40.50.150">
    <property type="entry name" value="Vaccinia Virus protein VP39"/>
    <property type="match status" value="1"/>
</dbReference>
<evidence type="ECO:0000256" key="3">
    <source>
        <dbReference type="ARBA" id="ARBA00022679"/>
    </source>
</evidence>
<dbReference type="GO" id="GO:0009307">
    <property type="term" value="P:DNA restriction-modification system"/>
    <property type="evidence" value="ECO:0007669"/>
    <property type="project" value="UniProtKB-KW"/>
</dbReference>
<dbReference type="GO" id="GO:0003886">
    <property type="term" value="F:DNA (cytosine-5-)-methyltransferase activity"/>
    <property type="evidence" value="ECO:0007669"/>
    <property type="project" value="UniProtKB-EC"/>
</dbReference>
<dbReference type="InterPro" id="IPR031303">
    <property type="entry name" value="C5_meth_CS"/>
</dbReference>
<evidence type="ECO:0000256" key="8">
    <source>
        <dbReference type="RuleBase" id="RU000416"/>
    </source>
</evidence>
<dbReference type="Gene3D" id="3.90.120.10">
    <property type="entry name" value="DNA Methylase, subunit A, domain 2"/>
    <property type="match status" value="1"/>
</dbReference>
<dbReference type="PROSITE" id="PS51679">
    <property type="entry name" value="SAM_MT_C5"/>
    <property type="match status" value="1"/>
</dbReference>
<dbReference type="SUPFAM" id="SSF53335">
    <property type="entry name" value="S-adenosyl-L-methionine-dependent methyltransferases"/>
    <property type="match status" value="1"/>
</dbReference>